<feature type="region of interest" description="Disordered" evidence="1">
    <location>
        <begin position="35"/>
        <end position="54"/>
    </location>
</feature>
<sequence>VLSAPGVPSRRQDLPGVLCRDGALTLLRVGGRTTRSTTEVAADGVPGPHDSSPCESGVLPYRPIPIGRAQATLVASRLDAARGMALAAHDGHPDITAQAATGNTP</sequence>
<keyword evidence="3" id="KW-1185">Reference proteome</keyword>
<keyword evidence="2" id="KW-0548">Nucleotidyltransferase</keyword>
<dbReference type="EMBL" id="VRYY01000789">
    <property type="protein sequence ID" value="MBG3878937.1"/>
    <property type="molecule type" value="Genomic_DNA"/>
</dbReference>
<evidence type="ECO:0000313" key="3">
    <source>
        <dbReference type="Proteomes" id="UP001194469"/>
    </source>
</evidence>
<reference evidence="2 3" key="1">
    <citation type="submission" date="2019-08" db="EMBL/GenBank/DDBJ databases">
        <authorList>
            <person name="Luo N."/>
        </authorList>
    </citation>
    <scope>NUCLEOTIDE SEQUENCE [LARGE SCALE GENOMIC DNA]</scope>
    <source>
        <strain evidence="2 3">NCIMB 9442</strain>
    </source>
</reference>
<comment type="caution">
    <text evidence="2">The sequence shown here is derived from an EMBL/GenBank/DDBJ whole genome shotgun (WGS) entry which is preliminary data.</text>
</comment>
<dbReference type="GO" id="GO:0016779">
    <property type="term" value="F:nucleotidyltransferase activity"/>
    <property type="evidence" value="ECO:0007669"/>
    <property type="project" value="UniProtKB-KW"/>
</dbReference>
<proteinExistence type="predicted"/>
<dbReference type="Proteomes" id="UP001194469">
    <property type="component" value="Unassembled WGS sequence"/>
</dbReference>
<evidence type="ECO:0000313" key="2">
    <source>
        <dbReference type="EMBL" id="MBG3878937.1"/>
    </source>
</evidence>
<gene>
    <name evidence="2" type="ORF">FVW20_18530</name>
</gene>
<protein>
    <submittedName>
        <fullName evidence="2">Acylneuraminate cytidylyltransferase</fullName>
    </submittedName>
</protein>
<feature type="non-terminal residue" evidence="2">
    <location>
        <position position="1"/>
    </location>
</feature>
<keyword evidence="2" id="KW-0808">Transferase</keyword>
<accession>A0ABS0J9X8</accession>
<name>A0ABS0J9X8_9BACT</name>
<organism evidence="2 3">
    <name type="scientific">Nitratidesulfovibrio oxamicus</name>
    <dbReference type="NCBI Taxonomy" id="32016"/>
    <lineage>
        <taxon>Bacteria</taxon>
        <taxon>Pseudomonadati</taxon>
        <taxon>Thermodesulfobacteriota</taxon>
        <taxon>Desulfovibrionia</taxon>
        <taxon>Desulfovibrionales</taxon>
        <taxon>Desulfovibrionaceae</taxon>
        <taxon>Nitratidesulfovibrio</taxon>
    </lineage>
</organism>
<evidence type="ECO:0000256" key="1">
    <source>
        <dbReference type="SAM" id="MobiDB-lite"/>
    </source>
</evidence>